<organism evidence="1 2">
    <name type="scientific">Rhododendron molle</name>
    <name type="common">Chinese azalea</name>
    <name type="synonym">Azalea mollis</name>
    <dbReference type="NCBI Taxonomy" id="49168"/>
    <lineage>
        <taxon>Eukaryota</taxon>
        <taxon>Viridiplantae</taxon>
        <taxon>Streptophyta</taxon>
        <taxon>Embryophyta</taxon>
        <taxon>Tracheophyta</taxon>
        <taxon>Spermatophyta</taxon>
        <taxon>Magnoliopsida</taxon>
        <taxon>eudicotyledons</taxon>
        <taxon>Gunneridae</taxon>
        <taxon>Pentapetalae</taxon>
        <taxon>asterids</taxon>
        <taxon>Ericales</taxon>
        <taxon>Ericaceae</taxon>
        <taxon>Ericoideae</taxon>
        <taxon>Rhodoreae</taxon>
        <taxon>Rhododendron</taxon>
    </lineage>
</organism>
<accession>A0ACC0PDN5</accession>
<name>A0ACC0PDN5_RHOML</name>
<reference evidence="1" key="1">
    <citation type="submission" date="2022-02" db="EMBL/GenBank/DDBJ databases">
        <title>Plant Genome Project.</title>
        <authorList>
            <person name="Zhang R.-G."/>
        </authorList>
    </citation>
    <scope>NUCLEOTIDE SEQUENCE</scope>
    <source>
        <strain evidence="1">AT1</strain>
    </source>
</reference>
<comment type="caution">
    <text evidence="1">The sequence shown here is derived from an EMBL/GenBank/DDBJ whole genome shotgun (WGS) entry which is preliminary data.</text>
</comment>
<protein>
    <submittedName>
        <fullName evidence="1">Uncharacterized protein</fullName>
    </submittedName>
</protein>
<keyword evidence="2" id="KW-1185">Reference proteome</keyword>
<proteinExistence type="predicted"/>
<evidence type="ECO:0000313" key="2">
    <source>
        <dbReference type="Proteomes" id="UP001062846"/>
    </source>
</evidence>
<sequence length="218" mass="24785">MKRHIAQIRGDVASCTKASKGDILKCKKAIDDNVAKKKNKKKAAMDIREEVNIVHEDNDSFKRFVEAVGQFGLGYQPPSQYQLREPLLKEEVERTKTFLKKQEEEWALMGCSIMTDAWTDRKRRSIMNLCVNCKQGTCFLSSKEDSEPSHTEVYIFDYVDKFIEDIGAQNVVQVVTDNASNNMAATDLLKIKRPNIFWTSCGTHTSNLKLEGIGKQSK</sequence>
<gene>
    <name evidence="1" type="ORF">RHMOL_Rhmol03G0119000</name>
</gene>
<evidence type="ECO:0000313" key="1">
    <source>
        <dbReference type="EMBL" id="KAI8563550.1"/>
    </source>
</evidence>
<dbReference type="Proteomes" id="UP001062846">
    <property type="component" value="Chromosome 3"/>
</dbReference>
<dbReference type="EMBL" id="CM046390">
    <property type="protein sequence ID" value="KAI8563550.1"/>
    <property type="molecule type" value="Genomic_DNA"/>
</dbReference>